<dbReference type="GO" id="GO:0005794">
    <property type="term" value="C:Golgi apparatus"/>
    <property type="evidence" value="ECO:0007669"/>
    <property type="project" value="EnsemblFungi"/>
</dbReference>
<dbReference type="OrthoDB" id="73465at2759"/>
<dbReference type="GO" id="GO:0006874">
    <property type="term" value="P:intracellular calcium ion homeostasis"/>
    <property type="evidence" value="ECO:0007669"/>
    <property type="project" value="EnsemblFungi"/>
</dbReference>
<comment type="similarity">
    <text evidence="2">Belongs to the CCC1 family.</text>
</comment>
<evidence type="ECO:0000256" key="6">
    <source>
        <dbReference type="SAM" id="MobiDB-lite"/>
    </source>
</evidence>
<evidence type="ECO:0000256" key="2">
    <source>
        <dbReference type="ARBA" id="ARBA00007049"/>
    </source>
</evidence>
<dbReference type="InParanoid" id="G8ZNY4"/>
<evidence type="ECO:0000256" key="7">
    <source>
        <dbReference type="SAM" id="Phobius"/>
    </source>
</evidence>
<dbReference type="GO" id="GO:0015093">
    <property type="term" value="F:ferrous iron transmembrane transporter activity"/>
    <property type="evidence" value="ECO:0007669"/>
    <property type="project" value="EnsemblFungi"/>
</dbReference>
<evidence type="ECO:0000256" key="4">
    <source>
        <dbReference type="ARBA" id="ARBA00022989"/>
    </source>
</evidence>
<name>G8ZNY4_TORDE</name>
<dbReference type="GO" id="GO:0006879">
    <property type="term" value="P:intracellular iron ion homeostasis"/>
    <property type="evidence" value="ECO:0007669"/>
    <property type="project" value="EnsemblFungi"/>
</dbReference>
<dbReference type="KEGG" id="tdl:TDEL_0B01990"/>
<organism evidence="8 9">
    <name type="scientific">Torulaspora delbrueckii</name>
    <name type="common">Yeast</name>
    <name type="synonym">Candida colliculosa</name>
    <dbReference type="NCBI Taxonomy" id="4950"/>
    <lineage>
        <taxon>Eukaryota</taxon>
        <taxon>Fungi</taxon>
        <taxon>Dikarya</taxon>
        <taxon>Ascomycota</taxon>
        <taxon>Saccharomycotina</taxon>
        <taxon>Saccharomycetes</taxon>
        <taxon>Saccharomycetales</taxon>
        <taxon>Saccharomycetaceae</taxon>
        <taxon>Torulaspora</taxon>
    </lineage>
</organism>
<feature type="transmembrane region" description="Helical" evidence="7">
    <location>
        <begin position="297"/>
        <end position="315"/>
    </location>
</feature>
<evidence type="ECO:0000256" key="3">
    <source>
        <dbReference type="ARBA" id="ARBA00022692"/>
    </source>
</evidence>
<keyword evidence="3 7" id="KW-0812">Transmembrane</keyword>
<keyword evidence="9" id="KW-1185">Reference proteome</keyword>
<reference evidence="8 9" key="1">
    <citation type="journal article" date="2011" name="Proc. Natl. Acad. Sci. U.S.A.">
        <title>Evolutionary erosion of yeast sex chromosomes by mating-type switching accidents.</title>
        <authorList>
            <person name="Gordon J.L."/>
            <person name="Armisen D."/>
            <person name="Proux-Wera E."/>
            <person name="Oheigeartaigh S.S."/>
            <person name="Byrne K.P."/>
            <person name="Wolfe K.H."/>
        </authorList>
    </citation>
    <scope>NUCLEOTIDE SEQUENCE [LARGE SCALE GENOMIC DNA]</scope>
    <source>
        <strain evidence="9">ATCC 10662 / CBS 1146 / NBRC 0425 / NCYC 2629 / NRRL Y-866</strain>
    </source>
</reference>
<feature type="transmembrane region" description="Helical" evidence="7">
    <location>
        <begin position="230"/>
        <end position="253"/>
    </location>
</feature>
<dbReference type="RefSeq" id="XP_003679539.1">
    <property type="nucleotide sequence ID" value="XM_003679491.1"/>
</dbReference>
<accession>G8ZNY4</accession>
<dbReference type="GO" id="GO:1990461">
    <property type="term" value="P:detoxification of iron ion"/>
    <property type="evidence" value="ECO:0007669"/>
    <property type="project" value="EnsemblFungi"/>
</dbReference>
<gene>
    <name evidence="8" type="primary">TDEL0B01990</name>
    <name evidence="8" type="ORF">TDEL_0B01990</name>
</gene>
<dbReference type="eggNOG" id="KOG4473">
    <property type="taxonomic scope" value="Eukaryota"/>
</dbReference>
<evidence type="ECO:0000313" key="9">
    <source>
        <dbReference type="Proteomes" id="UP000005627"/>
    </source>
</evidence>
<dbReference type="HOGENOM" id="CLU_038957_0_0_1"/>
<dbReference type="Pfam" id="PF01988">
    <property type="entry name" value="VIT1"/>
    <property type="match status" value="1"/>
</dbReference>
<feature type="region of interest" description="Disordered" evidence="6">
    <location>
        <begin position="17"/>
        <end position="87"/>
    </location>
</feature>
<evidence type="ECO:0008006" key="10">
    <source>
        <dbReference type="Google" id="ProtNLM"/>
    </source>
</evidence>
<sequence>MSVVALKNAVVGLMSSRNKGQDDKAPLLTNDNASGTSRGLYGSSNDLEDGRADRANANVSRGSSNSTLSGKTSPNNDDEDGESHNSWSLLNSVDPRVISDLIIGLSDGLTVPFALTAGLSSLGDSKLVITGGFAELISGTISMGLGGYLGARSESDYYHAEVKQEKRKFYDNMTVINHEIEDILLEINPNFSDETIVSFIKDLQRTPELMVDFIIRYGRGLDEPAENRELISAVTIGGGYLLGGFVPLIPYFFVREVGTGLIWSVVVMVITLFWFGYYKTQVSMSDTCTLQKKMSDGLQMIAVGGIAAGSAWFLVRALG</sequence>
<evidence type="ECO:0000256" key="5">
    <source>
        <dbReference type="ARBA" id="ARBA00023136"/>
    </source>
</evidence>
<dbReference type="GO" id="GO:0005384">
    <property type="term" value="F:manganese ion transmembrane transporter activity"/>
    <property type="evidence" value="ECO:0007669"/>
    <property type="project" value="EnsemblFungi"/>
</dbReference>
<protein>
    <recommendedName>
        <fullName evidence="10">Protein CCC1</fullName>
    </recommendedName>
</protein>
<dbReference type="FunCoup" id="G8ZNY4">
    <property type="interactions" value="42"/>
</dbReference>
<keyword evidence="4 7" id="KW-1133">Transmembrane helix</keyword>
<dbReference type="Proteomes" id="UP000005627">
    <property type="component" value="Chromosome 2"/>
</dbReference>
<dbReference type="CDD" id="cd02435">
    <property type="entry name" value="CCC1"/>
    <property type="match status" value="1"/>
</dbReference>
<dbReference type="PANTHER" id="PTHR31851">
    <property type="entry name" value="FE(2+)/MN(2+) TRANSPORTER PCL1"/>
    <property type="match status" value="1"/>
</dbReference>
<keyword evidence="5 7" id="KW-0472">Membrane</keyword>
<feature type="compositionally biased region" description="Polar residues" evidence="6">
    <location>
        <begin position="29"/>
        <end position="45"/>
    </location>
</feature>
<dbReference type="GO" id="GO:0030026">
    <property type="term" value="P:intracellular manganese ion homeostasis"/>
    <property type="evidence" value="ECO:0007669"/>
    <property type="project" value="EnsemblFungi"/>
</dbReference>
<dbReference type="EMBL" id="HE616743">
    <property type="protein sequence ID" value="CCE90328.1"/>
    <property type="molecule type" value="Genomic_DNA"/>
</dbReference>
<proteinExistence type="inferred from homology"/>
<feature type="compositionally biased region" description="Polar residues" evidence="6">
    <location>
        <begin position="57"/>
        <end position="75"/>
    </location>
</feature>
<dbReference type="GeneID" id="11504170"/>
<dbReference type="InterPro" id="IPR008217">
    <property type="entry name" value="Ccc1_fam"/>
</dbReference>
<dbReference type="AlphaFoldDB" id="G8ZNY4"/>
<dbReference type="STRING" id="1076872.G8ZNY4"/>
<comment type="subcellular location">
    <subcellularLocation>
        <location evidence="1">Endomembrane system</location>
        <topology evidence="1">Multi-pass membrane protein</topology>
    </subcellularLocation>
</comment>
<dbReference type="GO" id="GO:0000329">
    <property type="term" value="C:fungal-type vacuole membrane"/>
    <property type="evidence" value="ECO:0007669"/>
    <property type="project" value="EnsemblFungi"/>
</dbReference>
<feature type="transmembrane region" description="Helical" evidence="7">
    <location>
        <begin position="260"/>
        <end position="277"/>
    </location>
</feature>
<evidence type="ECO:0000256" key="1">
    <source>
        <dbReference type="ARBA" id="ARBA00004127"/>
    </source>
</evidence>
<evidence type="ECO:0000313" key="8">
    <source>
        <dbReference type="EMBL" id="CCE90328.1"/>
    </source>
</evidence>